<keyword evidence="3" id="KW-1185">Reference proteome</keyword>
<dbReference type="EMBL" id="BOSL01000002">
    <property type="protein sequence ID" value="GIP51839.1"/>
    <property type="molecule type" value="Genomic_DNA"/>
</dbReference>
<dbReference type="Proteomes" id="UP000679992">
    <property type="component" value="Unassembled WGS sequence"/>
</dbReference>
<reference evidence="2 3" key="1">
    <citation type="submission" date="2021-03" db="EMBL/GenBank/DDBJ databases">
        <title>Antimicrobial resistance genes in bacteria isolated from Japanese honey, and their potential for conferring macrolide and lincosamide resistance in the American foulbrood pathogen Paenibacillus larvae.</title>
        <authorList>
            <person name="Okamoto M."/>
            <person name="Kumagai M."/>
            <person name="Kanamori H."/>
            <person name="Takamatsu D."/>
        </authorList>
    </citation>
    <scope>NUCLEOTIDE SEQUENCE [LARGE SCALE GENOMIC DNA]</scope>
    <source>
        <strain evidence="2 3">J42TS3</strain>
    </source>
</reference>
<organism evidence="2 3">
    <name type="scientific">Paenibacillus vini</name>
    <dbReference type="NCBI Taxonomy" id="1476024"/>
    <lineage>
        <taxon>Bacteria</taxon>
        <taxon>Bacillati</taxon>
        <taxon>Bacillota</taxon>
        <taxon>Bacilli</taxon>
        <taxon>Bacillales</taxon>
        <taxon>Paenibacillaceae</taxon>
        <taxon>Paenibacillus</taxon>
    </lineage>
</organism>
<evidence type="ECO:0000313" key="2">
    <source>
        <dbReference type="EMBL" id="GIP51839.1"/>
    </source>
</evidence>
<gene>
    <name evidence="2" type="ORF">J42TS3_08740</name>
</gene>
<sequence length="253" mass="27882">MKLINKGFINQSTYAAGFKPTQSMIRIEMARWLSAGLSKANPDYGQAIQDMADTVVPVTEFYKGGLDKNDNGVVAQIIATGLMNGYTDGSFGPSNKTSRAEVAAILLRYEEAQKKDPTTIQLLNEMRKIGLTGTNVESLGFVIQSQQDYLKEFKDFRKFSGTLNSSLGNANLNRLIIVDQFKPEYPYYKVFIGKNFNPAYIFSEKGSFVAFRELIVFPKNDKLHGGNYNNAFKDSNAGGSGFGGNSTVSLLVI</sequence>
<protein>
    <recommendedName>
        <fullName evidence="1">SLH domain-containing protein</fullName>
    </recommendedName>
</protein>
<proteinExistence type="predicted"/>
<accession>A0ABQ4M773</accession>
<evidence type="ECO:0000259" key="1">
    <source>
        <dbReference type="PROSITE" id="PS51272"/>
    </source>
</evidence>
<feature type="domain" description="SLH" evidence="1">
    <location>
        <begin position="57"/>
        <end position="120"/>
    </location>
</feature>
<dbReference type="PROSITE" id="PS51272">
    <property type="entry name" value="SLH"/>
    <property type="match status" value="1"/>
</dbReference>
<name>A0ABQ4M773_9BACL</name>
<evidence type="ECO:0000313" key="3">
    <source>
        <dbReference type="Proteomes" id="UP000679992"/>
    </source>
</evidence>
<dbReference type="RefSeq" id="WP_213653908.1">
    <property type="nucleotide sequence ID" value="NZ_BOSL01000002.1"/>
</dbReference>
<dbReference type="Pfam" id="PF00395">
    <property type="entry name" value="SLH"/>
    <property type="match status" value="1"/>
</dbReference>
<dbReference type="InterPro" id="IPR001119">
    <property type="entry name" value="SLH_dom"/>
</dbReference>
<comment type="caution">
    <text evidence="2">The sequence shown here is derived from an EMBL/GenBank/DDBJ whole genome shotgun (WGS) entry which is preliminary data.</text>
</comment>